<comment type="caution">
    <text evidence="4">The sequence shown here is derived from an EMBL/GenBank/DDBJ whole genome shotgun (WGS) entry which is preliminary data.</text>
</comment>
<dbReference type="PANTHER" id="PTHR47706">
    <property type="entry name" value="NMRA-LIKE FAMILY PROTEIN"/>
    <property type="match status" value="1"/>
</dbReference>
<dbReference type="Pfam" id="PF05368">
    <property type="entry name" value="NmrA"/>
    <property type="match status" value="1"/>
</dbReference>
<dbReference type="EMBL" id="BOLY01000005">
    <property type="protein sequence ID" value="GIZ45618.1"/>
    <property type="molecule type" value="Genomic_DNA"/>
</dbReference>
<protein>
    <recommendedName>
        <fullName evidence="3">NmrA-like domain-containing protein</fullName>
    </recommendedName>
</protein>
<evidence type="ECO:0000256" key="2">
    <source>
        <dbReference type="ARBA" id="ARBA00023002"/>
    </source>
</evidence>
<gene>
    <name evidence="4" type="ORF">CKM354_000877600</name>
</gene>
<dbReference type="Gene3D" id="3.90.25.10">
    <property type="entry name" value="UDP-galactose 4-epimerase, domain 1"/>
    <property type="match status" value="1"/>
</dbReference>
<organism evidence="4 5">
    <name type="scientific">Cercospora kikuchii</name>
    <dbReference type="NCBI Taxonomy" id="84275"/>
    <lineage>
        <taxon>Eukaryota</taxon>
        <taxon>Fungi</taxon>
        <taxon>Dikarya</taxon>
        <taxon>Ascomycota</taxon>
        <taxon>Pezizomycotina</taxon>
        <taxon>Dothideomycetes</taxon>
        <taxon>Dothideomycetidae</taxon>
        <taxon>Mycosphaerellales</taxon>
        <taxon>Mycosphaerellaceae</taxon>
        <taxon>Cercospora</taxon>
    </lineage>
</organism>
<sequence length="293" mass="31459">MMSYQNIAIAGVTGTLGPAITRALVDAGFAVTALSRTGRTGDVPTQVTTTKVDYSSHEALVNALTGHDALISLVPTPWEQPALIDAAIAAGVKFFIPSEFGADIHGNAHAAALPISKGKPETQDYLRDRQNQIFHASIVTDLFFDWSLQNGFLATPKGGPTRIFDGGDIAVTTTTFADIAKTVVAILQSPEAFKNRPVYVQSATVTQNQLLAIAQKKKPGVLFEREDVRVADVEKDASERLAKGDMSAMLGFVAGAVFNPVYGRTKSAEEDNKLVGIKMMTPEEVEAFVERFM</sequence>
<dbReference type="Proteomes" id="UP000825890">
    <property type="component" value="Unassembled WGS sequence"/>
</dbReference>
<dbReference type="PANTHER" id="PTHR47706:SF1">
    <property type="entry name" value="CIPA-LIKE, PUTATIVE (AFU_ORTHOLOGUE AFUA_1G12460)-RELATED"/>
    <property type="match status" value="1"/>
</dbReference>
<dbReference type="InterPro" id="IPR008030">
    <property type="entry name" value="NmrA-like"/>
</dbReference>
<dbReference type="InterPro" id="IPR036291">
    <property type="entry name" value="NAD(P)-bd_dom_sf"/>
</dbReference>
<dbReference type="AlphaFoldDB" id="A0A9P3FFK5"/>
<evidence type="ECO:0000256" key="1">
    <source>
        <dbReference type="ARBA" id="ARBA00022857"/>
    </source>
</evidence>
<dbReference type="Gene3D" id="3.40.50.720">
    <property type="entry name" value="NAD(P)-binding Rossmann-like Domain"/>
    <property type="match status" value="1"/>
</dbReference>
<keyword evidence="1" id="KW-0521">NADP</keyword>
<dbReference type="GeneID" id="68294351"/>
<dbReference type="InterPro" id="IPR051609">
    <property type="entry name" value="NmrA/Isoflavone_reductase-like"/>
</dbReference>
<dbReference type="CDD" id="cd05259">
    <property type="entry name" value="PCBER_SDR_a"/>
    <property type="match status" value="1"/>
</dbReference>
<dbReference type="SUPFAM" id="SSF51735">
    <property type="entry name" value="NAD(P)-binding Rossmann-fold domains"/>
    <property type="match status" value="1"/>
</dbReference>
<name>A0A9P3FFK5_9PEZI</name>
<dbReference type="OrthoDB" id="9984533at2759"/>
<dbReference type="RefSeq" id="XP_044660105.1">
    <property type="nucleotide sequence ID" value="XM_044804170.1"/>
</dbReference>
<evidence type="ECO:0000259" key="3">
    <source>
        <dbReference type="Pfam" id="PF05368"/>
    </source>
</evidence>
<evidence type="ECO:0000313" key="4">
    <source>
        <dbReference type="EMBL" id="GIZ45618.1"/>
    </source>
</evidence>
<proteinExistence type="predicted"/>
<keyword evidence="2" id="KW-0560">Oxidoreductase</keyword>
<keyword evidence="5" id="KW-1185">Reference proteome</keyword>
<accession>A0A9P3FFK5</accession>
<dbReference type="GO" id="GO:0016491">
    <property type="term" value="F:oxidoreductase activity"/>
    <property type="evidence" value="ECO:0007669"/>
    <property type="project" value="UniProtKB-KW"/>
</dbReference>
<feature type="domain" description="NmrA-like" evidence="3">
    <location>
        <begin position="5"/>
        <end position="229"/>
    </location>
</feature>
<reference evidence="4 5" key="1">
    <citation type="submission" date="2021-01" db="EMBL/GenBank/DDBJ databases">
        <title>Cercospora kikuchii MAFF 305040 whole genome shotgun sequence.</title>
        <authorList>
            <person name="Kashiwa T."/>
            <person name="Suzuki T."/>
        </authorList>
    </citation>
    <scope>NUCLEOTIDE SEQUENCE [LARGE SCALE GENOMIC DNA]</scope>
    <source>
        <strain evidence="4 5">MAFF 305040</strain>
    </source>
</reference>
<dbReference type="InterPro" id="IPR045312">
    <property type="entry name" value="PCBER-like"/>
</dbReference>
<evidence type="ECO:0000313" key="5">
    <source>
        <dbReference type="Proteomes" id="UP000825890"/>
    </source>
</evidence>